<comment type="caution">
    <text evidence="1">The sequence shown here is derived from an EMBL/GenBank/DDBJ whole genome shotgun (WGS) entry which is preliminary data.</text>
</comment>
<keyword evidence="2" id="KW-1185">Reference proteome</keyword>
<evidence type="ECO:0000313" key="2">
    <source>
        <dbReference type="Proteomes" id="UP000092578"/>
    </source>
</evidence>
<sequence>MKLCERCNRPLRSQKSMEAGMGPVCKKKQAIEDAEAEFEKIQIKMDEVMDMTEVELYGA</sequence>
<evidence type="ECO:0000313" key="1">
    <source>
        <dbReference type="EMBL" id="OCA87317.1"/>
    </source>
</evidence>
<dbReference type="RefSeq" id="WP_065410766.1">
    <property type="nucleotide sequence ID" value="NZ_MAYT01000023.1"/>
</dbReference>
<name>A0A1B9ATW2_9BACI</name>
<gene>
    <name evidence="1" type="ORF">A8F95_08715</name>
</gene>
<dbReference type="InterPro" id="IPR046053">
    <property type="entry name" value="DUF6011"/>
</dbReference>
<dbReference type="Proteomes" id="UP000092578">
    <property type="component" value="Unassembled WGS sequence"/>
</dbReference>
<accession>A0A1B9ATW2</accession>
<proteinExistence type="predicted"/>
<dbReference type="AlphaFoldDB" id="A0A1B9ATW2"/>
<organism evidence="1 2">
    <name type="scientific">Pseudobacillus wudalianchiensis</name>
    <dbReference type="NCBI Taxonomy" id="1743143"/>
    <lineage>
        <taxon>Bacteria</taxon>
        <taxon>Bacillati</taxon>
        <taxon>Bacillota</taxon>
        <taxon>Bacilli</taxon>
        <taxon>Bacillales</taxon>
        <taxon>Bacillaceae</taxon>
        <taxon>Pseudobacillus</taxon>
    </lineage>
</organism>
<dbReference type="EMBL" id="MAYT01000023">
    <property type="protein sequence ID" value="OCA87317.1"/>
    <property type="molecule type" value="Genomic_DNA"/>
</dbReference>
<reference evidence="2" key="1">
    <citation type="submission" date="2016-05" db="EMBL/GenBank/DDBJ databases">
        <authorList>
            <person name="Liu B."/>
            <person name="Wang J."/>
            <person name="Zhu Y."/>
            <person name="Liu G."/>
            <person name="Chen Q."/>
            <person name="Chen Z."/>
            <person name="Lan J."/>
            <person name="Che J."/>
            <person name="Ge C."/>
            <person name="Shi H."/>
            <person name="Pan Z."/>
            <person name="Liu X."/>
        </authorList>
    </citation>
    <scope>NUCLEOTIDE SEQUENCE [LARGE SCALE GENOMIC DNA]</scope>
    <source>
        <strain evidence="2">FJAT-27215</strain>
    </source>
</reference>
<dbReference type="Pfam" id="PF19474">
    <property type="entry name" value="DUF6011"/>
    <property type="match status" value="1"/>
</dbReference>
<protein>
    <submittedName>
        <fullName evidence="1">Uncharacterized protein</fullName>
    </submittedName>
</protein>